<dbReference type="InterPro" id="IPR014048">
    <property type="entry name" value="MethylDNA_cys_MeTrfase_DNA-bd"/>
</dbReference>
<dbReference type="CDD" id="cd06445">
    <property type="entry name" value="ATase"/>
    <property type="match status" value="1"/>
</dbReference>
<feature type="domain" description="Methylated-DNA-[protein]-cysteine S-methyltransferase DNA binding" evidence="10">
    <location>
        <begin position="74"/>
        <end position="153"/>
    </location>
</feature>
<keyword evidence="6 9" id="KW-0227">DNA damage</keyword>
<evidence type="ECO:0000256" key="9">
    <source>
        <dbReference type="HAMAP-Rule" id="MF_00772"/>
    </source>
</evidence>
<keyword evidence="4 9" id="KW-0489">Methyltransferase</keyword>
<evidence type="ECO:0000256" key="1">
    <source>
        <dbReference type="ARBA" id="ARBA00001286"/>
    </source>
</evidence>
<dbReference type="InterPro" id="IPR001497">
    <property type="entry name" value="MethylDNA_cys_MeTrfase_AS"/>
</dbReference>
<name>A0AA49JCE3_9BACT</name>
<feature type="active site" description="Nucleophile; methyl group acceptor" evidence="9">
    <location>
        <position position="125"/>
    </location>
</feature>
<keyword evidence="7 9" id="KW-0234">DNA repair</keyword>
<dbReference type="EMBL" id="CP129968">
    <property type="protein sequence ID" value="WKK79014.2"/>
    <property type="molecule type" value="Genomic_DNA"/>
</dbReference>
<dbReference type="InterPro" id="IPR036388">
    <property type="entry name" value="WH-like_DNA-bd_sf"/>
</dbReference>
<gene>
    <name evidence="11" type="ORF">QYS47_16015</name>
</gene>
<evidence type="ECO:0000256" key="7">
    <source>
        <dbReference type="ARBA" id="ARBA00023204"/>
    </source>
</evidence>
<sequence>MQHIEQEFFIDSKFGKLLIGIKQNKIARISFNQPQNSLKGIKPKVVTSIENQLLEYFNGHRKDFQFEYYLNGTDFQKEVWEKLMEIPYGKTISYGKLAAQLGDVKKIRAVANAVGKNPIPILIPCHRVVGVKGALTGYVGGLAIKRQLIEIESNRQLGLF</sequence>
<dbReference type="RefSeq" id="WP_322347214.1">
    <property type="nucleotide sequence ID" value="NZ_CP129968.2"/>
</dbReference>
<dbReference type="SUPFAM" id="SSF53155">
    <property type="entry name" value="Methylated DNA-protein cysteine methyltransferase domain"/>
    <property type="match status" value="1"/>
</dbReference>
<comment type="similarity">
    <text evidence="2 9">Belongs to the MGMT family.</text>
</comment>
<dbReference type="AlphaFoldDB" id="A0AA49JCE3"/>
<dbReference type="Pfam" id="PF01035">
    <property type="entry name" value="DNA_binding_1"/>
    <property type="match status" value="1"/>
</dbReference>
<dbReference type="InterPro" id="IPR036217">
    <property type="entry name" value="MethylDNA_cys_MeTrfase_DNAb"/>
</dbReference>
<evidence type="ECO:0000256" key="4">
    <source>
        <dbReference type="ARBA" id="ARBA00022603"/>
    </source>
</evidence>
<dbReference type="GO" id="GO:0032259">
    <property type="term" value="P:methylation"/>
    <property type="evidence" value="ECO:0007669"/>
    <property type="project" value="UniProtKB-KW"/>
</dbReference>
<dbReference type="Gene3D" id="1.10.10.10">
    <property type="entry name" value="Winged helix-like DNA-binding domain superfamily/Winged helix DNA-binding domain"/>
    <property type="match status" value="1"/>
</dbReference>
<dbReference type="InterPro" id="IPR023546">
    <property type="entry name" value="MGMT"/>
</dbReference>
<accession>A0AA49JCE3</accession>
<dbReference type="NCBIfam" id="TIGR00589">
    <property type="entry name" value="ogt"/>
    <property type="match status" value="1"/>
</dbReference>
<dbReference type="GO" id="GO:0003908">
    <property type="term" value="F:methylated-DNA-[protein]-cysteine S-methyltransferase activity"/>
    <property type="evidence" value="ECO:0007669"/>
    <property type="project" value="UniProtKB-UniRule"/>
</dbReference>
<comment type="catalytic activity">
    <reaction evidence="1 9">
        <text>a 4-O-methyl-thymidine in DNA + L-cysteinyl-[protein] = a thymidine in DNA + S-methyl-L-cysteinyl-[protein]</text>
        <dbReference type="Rhea" id="RHEA:53428"/>
        <dbReference type="Rhea" id="RHEA-COMP:10131"/>
        <dbReference type="Rhea" id="RHEA-COMP:10132"/>
        <dbReference type="Rhea" id="RHEA-COMP:13555"/>
        <dbReference type="Rhea" id="RHEA-COMP:13556"/>
        <dbReference type="ChEBI" id="CHEBI:29950"/>
        <dbReference type="ChEBI" id="CHEBI:82612"/>
        <dbReference type="ChEBI" id="CHEBI:137386"/>
        <dbReference type="ChEBI" id="CHEBI:137387"/>
        <dbReference type="EC" id="2.1.1.63"/>
    </reaction>
</comment>
<proteinExistence type="inferred from homology"/>
<dbReference type="PANTHER" id="PTHR10815">
    <property type="entry name" value="METHYLATED-DNA--PROTEIN-CYSTEINE METHYLTRANSFERASE"/>
    <property type="match status" value="1"/>
</dbReference>
<comment type="catalytic activity">
    <reaction evidence="8 9">
        <text>a 6-O-methyl-2'-deoxyguanosine in DNA + L-cysteinyl-[protein] = S-methyl-L-cysteinyl-[protein] + a 2'-deoxyguanosine in DNA</text>
        <dbReference type="Rhea" id="RHEA:24000"/>
        <dbReference type="Rhea" id="RHEA-COMP:10131"/>
        <dbReference type="Rhea" id="RHEA-COMP:10132"/>
        <dbReference type="Rhea" id="RHEA-COMP:11367"/>
        <dbReference type="Rhea" id="RHEA-COMP:11368"/>
        <dbReference type="ChEBI" id="CHEBI:29950"/>
        <dbReference type="ChEBI" id="CHEBI:82612"/>
        <dbReference type="ChEBI" id="CHEBI:85445"/>
        <dbReference type="ChEBI" id="CHEBI:85448"/>
        <dbReference type="EC" id="2.1.1.63"/>
    </reaction>
</comment>
<evidence type="ECO:0000313" key="11">
    <source>
        <dbReference type="EMBL" id="WKK79014.2"/>
    </source>
</evidence>
<evidence type="ECO:0000256" key="8">
    <source>
        <dbReference type="ARBA" id="ARBA00049348"/>
    </source>
</evidence>
<dbReference type="GO" id="GO:0006307">
    <property type="term" value="P:DNA alkylation repair"/>
    <property type="evidence" value="ECO:0007669"/>
    <property type="project" value="UniProtKB-UniRule"/>
</dbReference>
<comment type="function">
    <text evidence="9">Involved in the cellular defense against the biological effects of O6-methylguanine (O6-MeG) and O4-methylthymine (O4-MeT) in DNA. Repairs the methylated nucleobase in DNA by stoichiometrically transferring the methyl group to a cysteine residue in the enzyme. This is a suicide reaction: the enzyme is irreversibly inactivated.</text>
</comment>
<reference evidence="11" key="1">
    <citation type="submission" date="2023-08" db="EMBL/GenBank/DDBJ databases">
        <title>Comparative genomics and taxonomic characterization of three novel marine species of genus Marivirga.</title>
        <authorList>
            <person name="Muhammad N."/>
            <person name="Kim S.-G."/>
        </authorList>
    </citation>
    <scope>NUCLEOTIDE SEQUENCE</scope>
    <source>
        <strain evidence="11">BKB1-2</strain>
    </source>
</reference>
<dbReference type="KEGG" id="marp:QYS47_16015"/>
<keyword evidence="3 9" id="KW-0963">Cytoplasm</keyword>
<evidence type="ECO:0000256" key="3">
    <source>
        <dbReference type="ARBA" id="ARBA00022490"/>
    </source>
</evidence>
<dbReference type="Proteomes" id="UP001232019">
    <property type="component" value="Chromosome"/>
</dbReference>
<organism evidence="11">
    <name type="scientific">Marivirga arenosa</name>
    <dbReference type="NCBI Taxonomy" id="3059076"/>
    <lineage>
        <taxon>Bacteria</taxon>
        <taxon>Pseudomonadati</taxon>
        <taxon>Bacteroidota</taxon>
        <taxon>Cytophagia</taxon>
        <taxon>Cytophagales</taxon>
        <taxon>Marivirgaceae</taxon>
        <taxon>Marivirga</taxon>
    </lineage>
</organism>
<keyword evidence="5 9" id="KW-0808">Transferase</keyword>
<dbReference type="EC" id="2.1.1.63" evidence="9"/>
<evidence type="ECO:0000259" key="10">
    <source>
        <dbReference type="Pfam" id="PF01035"/>
    </source>
</evidence>
<dbReference type="PANTHER" id="PTHR10815:SF13">
    <property type="entry name" value="METHYLATED-DNA--PROTEIN-CYSTEINE METHYLTRANSFERASE"/>
    <property type="match status" value="1"/>
</dbReference>
<dbReference type="Gene3D" id="3.30.160.70">
    <property type="entry name" value="Methylated DNA-protein cysteine methyltransferase domain"/>
    <property type="match status" value="1"/>
</dbReference>
<dbReference type="FunFam" id="1.10.10.10:FF:000214">
    <property type="entry name" value="Methylated-DNA--protein-cysteine methyltransferase"/>
    <property type="match status" value="1"/>
</dbReference>
<comment type="subcellular location">
    <subcellularLocation>
        <location evidence="9">Cytoplasm</location>
    </subcellularLocation>
</comment>
<dbReference type="HAMAP" id="MF_00772">
    <property type="entry name" value="OGT"/>
    <property type="match status" value="1"/>
</dbReference>
<dbReference type="PROSITE" id="PS00374">
    <property type="entry name" value="MGMT"/>
    <property type="match status" value="1"/>
</dbReference>
<comment type="miscellaneous">
    <text evidence="9">This enzyme catalyzes only one turnover and therefore is not strictly catalytic. According to one definition, an enzyme is a biocatalyst that acts repeatedly and over many reaction cycles.</text>
</comment>
<evidence type="ECO:0000256" key="5">
    <source>
        <dbReference type="ARBA" id="ARBA00022679"/>
    </source>
</evidence>
<dbReference type="SUPFAM" id="SSF46767">
    <property type="entry name" value="Methylated DNA-protein cysteine methyltransferase, C-terminal domain"/>
    <property type="match status" value="1"/>
</dbReference>
<dbReference type="InterPro" id="IPR036631">
    <property type="entry name" value="MGMT_N_sf"/>
</dbReference>
<protein>
    <recommendedName>
        <fullName evidence="9">Methylated-DNA--protein-cysteine methyltransferase</fullName>
        <ecNumber evidence="9">2.1.1.63</ecNumber>
    </recommendedName>
    <alternativeName>
        <fullName evidence="9">6-O-methylguanine-DNA methyltransferase</fullName>
        <shortName evidence="9">MGMT</shortName>
    </alternativeName>
    <alternativeName>
        <fullName evidence="9">O-6-methylguanine-DNA-alkyltransferase</fullName>
    </alternativeName>
</protein>
<dbReference type="GO" id="GO:0005737">
    <property type="term" value="C:cytoplasm"/>
    <property type="evidence" value="ECO:0007669"/>
    <property type="project" value="UniProtKB-SubCell"/>
</dbReference>
<evidence type="ECO:0000256" key="6">
    <source>
        <dbReference type="ARBA" id="ARBA00022763"/>
    </source>
</evidence>
<evidence type="ECO:0000256" key="2">
    <source>
        <dbReference type="ARBA" id="ARBA00008711"/>
    </source>
</evidence>